<reference evidence="2 3" key="1">
    <citation type="submission" date="2018-03" db="EMBL/GenBank/DDBJ databases">
        <title>Genome sequence of Clostridium liquoris DSM 100320.</title>
        <authorList>
            <person name="Poehlein A."/>
            <person name="Daniel R."/>
        </authorList>
    </citation>
    <scope>NUCLEOTIDE SEQUENCE [LARGE SCALE GENOMIC DNA]</scope>
    <source>
        <strain evidence="2 3">DSM 100320</strain>
    </source>
</reference>
<evidence type="ECO:0000256" key="1">
    <source>
        <dbReference type="SAM" id="SignalP"/>
    </source>
</evidence>
<dbReference type="CDD" id="cd15786">
    <property type="entry name" value="CPF_1278_like"/>
    <property type="match status" value="1"/>
</dbReference>
<protein>
    <recommendedName>
        <fullName evidence="4">Lipoprotein</fullName>
    </recommendedName>
</protein>
<evidence type="ECO:0008006" key="4">
    <source>
        <dbReference type="Google" id="ProtNLM"/>
    </source>
</evidence>
<gene>
    <name evidence="2" type="ORF">CLLI_19060</name>
</gene>
<keyword evidence="1" id="KW-0732">Signal</keyword>
<accession>A0A2T0B2N5</accession>
<dbReference type="RefSeq" id="WP_242975575.1">
    <property type="nucleotide sequence ID" value="NZ_PVXO01000051.1"/>
</dbReference>
<dbReference type="EMBL" id="PVXO01000051">
    <property type="protein sequence ID" value="PRR78142.1"/>
    <property type="molecule type" value="Genomic_DNA"/>
</dbReference>
<proteinExistence type="predicted"/>
<sequence length="156" mass="18553">MKKKNYILVWIIIGALFSLTSCNNMNTIGKTKKNNYYYTNIIAKNIKMESEYKCAIVDTNFYKGKELTNKDSPIIDNFIKCLNTKYFISKPKDLPDKPLYKMFLTFKEDKFVINVYNKKYVSIHPWDGYYEMDFIDMTNIPSSYNLFNLCNYLIPR</sequence>
<feature type="signal peptide" evidence="1">
    <location>
        <begin position="1"/>
        <end position="26"/>
    </location>
</feature>
<name>A0A2T0B2N5_9CLOT</name>
<dbReference type="InterPro" id="IPR032619">
    <property type="entry name" value="DUF4883"/>
</dbReference>
<evidence type="ECO:0000313" key="2">
    <source>
        <dbReference type="EMBL" id="PRR78142.1"/>
    </source>
</evidence>
<dbReference type="Gene3D" id="3.30.1490.410">
    <property type="entry name" value="Uncharacterised protein PF16224, DUF4883"/>
    <property type="match status" value="1"/>
</dbReference>
<keyword evidence="3" id="KW-1185">Reference proteome</keyword>
<evidence type="ECO:0000313" key="3">
    <source>
        <dbReference type="Proteomes" id="UP000239706"/>
    </source>
</evidence>
<feature type="chain" id="PRO_5038946935" description="Lipoprotein" evidence="1">
    <location>
        <begin position="27"/>
        <end position="156"/>
    </location>
</feature>
<dbReference type="AlphaFoldDB" id="A0A2T0B2N5"/>
<organism evidence="2 3">
    <name type="scientific">Clostridium liquoris</name>
    <dbReference type="NCBI Taxonomy" id="1289519"/>
    <lineage>
        <taxon>Bacteria</taxon>
        <taxon>Bacillati</taxon>
        <taxon>Bacillota</taxon>
        <taxon>Clostridia</taxon>
        <taxon>Eubacteriales</taxon>
        <taxon>Clostridiaceae</taxon>
        <taxon>Clostridium</taxon>
    </lineage>
</organism>
<dbReference type="Proteomes" id="UP000239706">
    <property type="component" value="Unassembled WGS sequence"/>
</dbReference>
<dbReference type="Pfam" id="PF16224">
    <property type="entry name" value="DUF4883"/>
    <property type="match status" value="1"/>
</dbReference>
<dbReference type="PROSITE" id="PS51257">
    <property type="entry name" value="PROKAR_LIPOPROTEIN"/>
    <property type="match status" value="1"/>
</dbReference>
<comment type="caution">
    <text evidence="2">The sequence shown here is derived from an EMBL/GenBank/DDBJ whole genome shotgun (WGS) entry which is preliminary data.</text>
</comment>